<evidence type="ECO:0000313" key="7">
    <source>
        <dbReference type="EMBL" id="KAL1005459.1"/>
    </source>
</evidence>
<evidence type="ECO:0000256" key="5">
    <source>
        <dbReference type="SAM" id="Phobius"/>
    </source>
</evidence>
<dbReference type="InterPro" id="IPR050671">
    <property type="entry name" value="CD300_family_receptors"/>
</dbReference>
<feature type="compositionally biased region" description="Low complexity" evidence="4">
    <location>
        <begin position="68"/>
        <end position="80"/>
    </location>
</feature>
<proteinExistence type="predicted"/>
<evidence type="ECO:0000256" key="4">
    <source>
        <dbReference type="SAM" id="MobiDB-lite"/>
    </source>
</evidence>
<organism evidence="7 8">
    <name type="scientific">Umbra pygmaea</name>
    <name type="common">Eastern mudminnow</name>
    <dbReference type="NCBI Taxonomy" id="75934"/>
    <lineage>
        <taxon>Eukaryota</taxon>
        <taxon>Metazoa</taxon>
        <taxon>Chordata</taxon>
        <taxon>Craniata</taxon>
        <taxon>Vertebrata</taxon>
        <taxon>Euteleostomi</taxon>
        <taxon>Actinopterygii</taxon>
        <taxon>Neopterygii</taxon>
        <taxon>Teleostei</taxon>
        <taxon>Protacanthopterygii</taxon>
        <taxon>Esociformes</taxon>
        <taxon>Umbridae</taxon>
        <taxon>Umbra</taxon>
    </lineage>
</organism>
<dbReference type="PANTHER" id="PTHR11860">
    <property type="entry name" value="POLYMERIC-IMMUNOGLOBULIN RECEPTOR"/>
    <property type="match status" value="1"/>
</dbReference>
<dbReference type="EMBL" id="JAGEUA010000002">
    <property type="protein sequence ID" value="KAL1005459.1"/>
    <property type="molecule type" value="Genomic_DNA"/>
</dbReference>
<feature type="transmembrane region" description="Helical" evidence="5">
    <location>
        <begin position="91"/>
        <end position="116"/>
    </location>
</feature>
<dbReference type="Pfam" id="PF07686">
    <property type="entry name" value="V-set"/>
    <property type="match status" value="1"/>
</dbReference>
<keyword evidence="5" id="KW-1133">Transmembrane helix</keyword>
<evidence type="ECO:0000313" key="8">
    <source>
        <dbReference type="Proteomes" id="UP001557470"/>
    </source>
</evidence>
<protein>
    <recommendedName>
        <fullName evidence="6">Immunoglobulin V-set domain-containing protein</fullName>
    </recommendedName>
</protein>
<evidence type="ECO:0000256" key="3">
    <source>
        <dbReference type="ARBA" id="ARBA00023136"/>
    </source>
</evidence>
<gene>
    <name evidence="7" type="ORF">UPYG_G00059400</name>
</gene>
<keyword evidence="8" id="KW-1185">Reference proteome</keyword>
<keyword evidence="2 5" id="KW-0812">Transmembrane</keyword>
<dbReference type="InterPro" id="IPR013106">
    <property type="entry name" value="Ig_V-set"/>
</dbReference>
<dbReference type="InterPro" id="IPR036179">
    <property type="entry name" value="Ig-like_dom_sf"/>
</dbReference>
<dbReference type="SUPFAM" id="SSF48726">
    <property type="entry name" value="Immunoglobulin"/>
    <property type="match status" value="1"/>
</dbReference>
<dbReference type="InterPro" id="IPR013783">
    <property type="entry name" value="Ig-like_fold"/>
</dbReference>
<dbReference type="Gene3D" id="2.60.40.10">
    <property type="entry name" value="Immunoglobulins"/>
    <property type="match status" value="1"/>
</dbReference>
<dbReference type="Proteomes" id="UP001557470">
    <property type="component" value="Unassembled WGS sequence"/>
</dbReference>
<dbReference type="AlphaFoldDB" id="A0ABD0X8Z2"/>
<reference evidence="7 8" key="1">
    <citation type="submission" date="2024-06" db="EMBL/GenBank/DDBJ databases">
        <authorList>
            <person name="Pan Q."/>
            <person name="Wen M."/>
            <person name="Jouanno E."/>
            <person name="Zahm M."/>
            <person name="Klopp C."/>
            <person name="Cabau C."/>
            <person name="Louis A."/>
            <person name="Berthelot C."/>
            <person name="Parey E."/>
            <person name="Roest Crollius H."/>
            <person name="Montfort J."/>
            <person name="Robinson-Rechavi M."/>
            <person name="Bouchez O."/>
            <person name="Lampietro C."/>
            <person name="Lopez Roques C."/>
            <person name="Donnadieu C."/>
            <person name="Postlethwait J."/>
            <person name="Bobe J."/>
            <person name="Verreycken H."/>
            <person name="Guiguen Y."/>
        </authorList>
    </citation>
    <scope>NUCLEOTIDE SEQUENCE [LARGE SCALE GENOMIC DNA]</scope>
    <source>
        <strain evidence="7">Up_M1</strain>
        <tissue evidence="7">Testis</tissue>
    </source>
</reference>
<comment type="subcellular location">
    <subcellularLocation>
        <location evidence="1">Membrane</location>
    </subcellularLocation>
</comment>
<evidence type="ECO:0000256" key="2">
    <source>
        <dbReference type="ARBA" id="ARBA00022692"/>
    </source>
</evidence>
<feature type="region of interest" description="Disordered" evidence="4">
    <location>
        <begin position="68"/>
        <end position="88"/>
    </location>
</feature>
<evidence type="ECO:0000256" key="1">
    <source>
        <dbReference type="ARBA" id="ARBA00004370"/>
    </source>
</evidence>
<evidence type="ECO:0000259" key="6">
    <source>
        <dbReference type="Pfam" id="PF07686"/>
    </source>
</evidence>
<feature type="compositionally biased region" description="Polar residues" evidence="4">
    <location>
        <begin position="205"/>
        <end position="230"/>
    </location>
</feature>
<name>A0ABD0X8Z2_UMBPY</name>
<keyword evidence="3 5" id="KW-0472">Membrane</keyword>
<sequence length="250" mass="26953">MITLEYGSNISTNGRFSVTDNRTERSYTVTISNLTEDDTGTYWCGVNTNYTLNITKVQLVVTATTTAPPTTSFNSSSTPSPTSPSPTSPSLVTIMGATVIIMVCVNVVVLLIVMILNIVYRRKYNKTTGVSSVNMEKTDNGINREHCHGDGDYDEINNGPPQSDTDCTTTTSPSDSIYYASVNFHKDAEFPNEATAAISKEETSSSDYATVNVGQSSTDSTVNHPCSSSEAPPIYSIVNKSKETCNADDK</sequence>
<dbReference type="PANTHER" id="PTHR11860:SF87">
    <property type="entry name" value="CMRF35-LIKE MOLECULE 8"/>
    <property type="match status" value="1"/>
</dbReference>
<accession>A0ABD0X8Z2</accession>
<dbReference type="GO" id="GO:0016020">
    <property type="term" value="C:membrane"/>
    <property type="evidence" value="ECO:0007669"/>
    <property type="project" value="UniProtKB-SubCell"/>
</dbReference>
<comment type="caution">
    <text evidence="7">The sequence shown here is derived from an EMBL/GenBank/DDBJ whole genome shotgun (WGS) entry which is preliminary data.</text>
</comment>
<feature type="region of interest" description="Disordered" evidence="4">
    <location>
        <begin position="200"/>
        <end position="233"/>
    </location>
</feature>
<feature type="domain" description="Immunoglobulin V-set" evidence="6">
    <location>
        <begin position="11"/>
        <end position="61"/>
    </location>
</feature>